<accession>A0A0J8DUJ5</accession>
<dbReference type="Gene3D" id="3.30.1380.20">
    <property type="entry name" value="Trafficking protein particle complex subunit 3"/>
    <property type="match status" value="1"/>
</dbReference>
<keyword evidence="2" id="KW-1185">Reference proteome</keyword>
<dbReference type="Proteomes" id="UP000035740">
    <property type="component" value="Unassembled WGS sequence"/>
</dbReference>
<name>A0A0J8DUJ5_BETVV</name>
<dbReference type="Gramene" id="KMS94485">
    <property type="protein sequence ID" value="KMS94485"/>
    <property type="gene ID" value="BVRB_020940"/>
</dbReference>
<proteinExistence type="predicted"/>
<evidence type="ECO:0000313" key="2">
    <source>
        <dbReference type="Proteomes" id="UP000035740"/>
    </source>
</evidence>
<dbReference type="eggNOG" id="KOG3316">
    <property type="taxonomic scope" value="Eukaryota"/>
</dbReference>
<evidence type="ECO:0000313" key="1">
    <source>
        <dbReference type="EMBL" id="KMS94485.1"/>
    </source>
</evidence>
<organism evidence="1 2">
    <name type="scientific">Beta vulgaris subsp. vulgaris</name>
    <name type="common">Beet</name>
    <dbReference type="NCBI Taxonomy" id="3555"/>
    <lineage>
        <taxon>Eukaryota</taxon>
        <taxon>Viridiplantae</taxon>
        <taxon>Streptophyta</taxon>
        <taxon>Embryophyta</taxon>
        <taxon>Tracheophyta</taxon>
        <taxon>Spermatophyta</taxon>
        <taxon>Magnoliopsida</taxon>
        <taxon>eudicotyledons</taxon>
        <taxon>Gunneridae</taxon>
        <taxon>Pentapetalae</taxon>
        <taxon>Caryophyllales</taxon>
        <taxon>Chenopodiaceae</taxon>
        <taxon>Betoideae</taxon>
        <taxon>Beta</taxon>
    </lineage>
</organism>
<gene>
    <name evidence="1" type="ORF">BVRB_020940</name>
</gene>
<protein>
    <submittedName>
        <fullName evidence="1">Uncharacterized protein</fullName>
    </submittedName>
</protein>
<reference evidence="1 2" key="1">
    <citation type="journal article" date="2014" name="Nature">
        <title>The genome of the recently domesticated crop plant sugar beet (Beta vulgaris).</title>
        <authorList>
            <person name="Dohm J.C."/>
            <person name="Minoche A.E."/>
            <person name="Holtgrawe D."/>
            <person name="Capella-Gutierrez S."/>
            <person name="Zakrzewski F."/>
            <person name="Tafer H."/>
            <person name="Rupp O."/>
            <person name="Sorensen T.R."/>
            <person name="Stracke R."/>
            <person name="Reinhardt R."/>
            <person name="Goesmann A."/>
            <person name="Kraft T."/>
            <person name="Schulz B."/>
            <person name="Stadler P.F."/>
            <person name="Schmidt T."/>
            <person name="Gabaldon T."/>
            <person name="Lehrach H."/>
            <person name="Weisshaar B."/>
            <person name="Himmelbauer H."/>
        </authorList>
    </citation>
    <scope>NUCLEOTIDE SEQUENCE [LARGE SCALE GENOMIC DNA]</scope>
    <source>
        <tissue evidence="1">Taproot</tissue>
    </source>
</reference>
<dbReference type="EMBL" id="KQ093029">
    <property type="protein sequence ID" value="KMS94485.1"/>
    <property type="molecule type" value="Genomic_DNA"/>
</dbReference>
<sequence length="39" mass="4180">MKGIVRGSLKSLGINALVKVEIVDLPQCIINVDCTQTPL</sequence>
<dbReference type="AlphaFoldDB" id="A0A0J8DUJ5"/>